<dbReference type="EnsemblPlants" id="Ma04_t28460.1">
    <property type="protein sequence ID" value="Ma04_p28460.1"/>
    <property type="gene ID" value="Ma04_g28460"/>
</dbReference>
<dbReference type="Gramene" id="Ma04_t28460.1">
    <property type="protein sequence ID" value="Ma04_p28460.1"/>
    <property type="gene ID" value="Ma04_g28460"/>
</dbReference>
<sequence>MIENEQRKVSARASELLPRTDRDRLYRIRSDVVDPSDTREESEVASVSLGLLGSSVAADTTILPLDGGRTAPDPPAVDSRLSPPRHRHPPHRRPCLRPGLLDLQISHRQATASWPGAEKQGPLILSMAPCRHQARKYCQLTDGSS</sequence>
<proteinExistence type="predicted"/>
<evidence type="ECO:0000313" key="2">
    <source>
        <dbReference type="EMBL" id="CAG1843652.1"/>
    </source>
</evidence>
<organism evidence="3 4">
    <name type="scientific">Musa acuminata subsp. malaccensis</name>
    <name type="common">Wild banana</name>
    <name type="synonym">Musa malaccensis</name>
    <dbReference type="NCBI Taxonomy" id="214687"/>
    <lineage>
        <taxon>Eukaryota</taxon>
        <taxon>Viridiplantae</taxon>
        <taxon>Streptophyta</taxon>
        <taxon>Embryophyta</taxon>
        <taxon>Tracheophyta</taxon>
        <taxon>Spermatophyta</taxon>
        <taxon>Magnoliopsida</taxon>
        <taxon>Liliopsida</taxon>
        <taxon>Zingiberales</taxon>
        <taxon>Musaceae</taxon>
        <taxon>Musa</taxon>
    </lineage>
</organism>
<keyword evidence="4" id="KW-1185">Reference proteome</keyword>
<feature type="compositionally biased region" description="Basic residues" evidence="1">
    <location>
        <begin position="83"/>
        <end position="95"/>
    </location>
</feature>
<accession>A0A804IUX8</accession>
<protein>
    <submittedName>
        <fullName evidence="2">(wild Malaysian banana) hypothetical protein</fullName>
    </submittedName>
</protein>
<feature type="region of interest" description="Disordered" evidence="1">
    <location>
        <begin position="63"/>
        <end position="97"/>
    </location>
</feature>
<dbReference type="Proteomes" id="UP000012960">
    <property type="component" value="Unplaced"/>
</dbReference>
<evidence type="ECO:0000256" key="1">
    <source>
        <dbReference type="SAM" id="MobiDB-lite"/>
    </source>
</evidence>
<reference evidence="2" key="1">
    <citation type="submission" date="2021-03" db="EMBL/GenBank/DDBJ databases">
        <authorList>
            <consortium name="Genoscope - CEA"/>
            <person name="William W."/>
        </authorList>
    </citation>
    <scope>NUCLEOTIDE SEQUENCE</scope>
    <source>
        <strain evidence="2">Doubled-haploid Pahang</strain>
    </source>
</reference>
<name>A0A804IUX8_MUSAM</name>
<gene>
    <name evidence="2" type="ORF">GSMUA_134470.1</name>
</gene>
<dbReference type="EMBL" id="HG996469">
    <property type="protein sequence ID" value="CAG1843652.1"/>
    <property type="molecule type" value="Genomic_DNA"/>
</dbReference>
<reference evidence="3" key="2">
    <citation type="submission" date="2021-05" db="UniProtKB">
        <authorList>
            <consortium name="EnsemblPlants"/>
        </authorList>
    </citation>
    <scope>IDENTIFICATION</scope>
    <source>
        <strain evidence="3">subsp. malaccensis</strain>
    </source>
</reference>
<evidence type="ECO:0000313" key="3">
    <source>
        <dbReference type="EnsemblPlants" id="Ma04_p28460.1"/>
    </source>
</evidence>
<dbReference type="AlphaFoldDB" id="A0A804IUX8"/>
<evidence type="ECO:0000313" key="4">
    <source>
        <dbReference type="Proteomes" id="UP000012960"/>
    </source>
</evidence>
<dbReference type="InParanoid" id="A0A804IUX8"/>